<proteinExistence type="predicted"/>
<protein>
    <submittedName>
        <fullName evidence="1">Uncharacterized protein</fullName>
    </submittedName>
</protein>
<sequence>MLSITANMIPILLSSKLFNGILQLKSFFKVSNNSST</sequence>
<evidence type="ECO:0000313" key="1">
    <source>
        <dbReference type="EMBL" id="KFM65631.1"/>
    </source>
</evidence>
<keyword evidence="2" id="KW-1185">Reference proteome</keyword>
<feature type="non-terminal residue" evidence="1">
    <location>
        <position position="36"/>
    </location>
</feature>
<accession>A0A087TKJ2</accession>
<reference evidence="1 2" key="1">
    <citation type="submission" date="2013-11" db="EMBL/GenBank/DDBJ databases">
        <title>Genome sequencing of Stegodyphus mimosarum.</title>
        <authorList>
            <person name="Bechsgaard J."/>
        </authorList>
    </citation>
    <scope>NUCLEOTIDE SEQUENCE [LARGE SCALE GENOMIC DNA]</scope>
</reference>
<dbReference type="EMBL" id="KK115651">
    <property type="protein sequence ID" value="KFM65631.1"/>
    <property type="molecule type" value="Genomic_DNA"/>
</dbReference>
<dbReference type="AlphaFoldDB" id="A0A087TKJ2"/>
<name>A0A087TKJ2_STEMI</name>
<organism evidence="1 2">
    <name type="scientific">Stegodyphus mimosarum</name>
    <name type="common">African social velvet spider</name>
    <dbReference type="NCBI Taxonomy" id="407821"/>
    <lineage>
        <taxon>Eukaryota</taxon>
        <taxon>Metazoa</taxon>
        <taxon>Ecdysozoa</taxon>
        <taxon>Arthropoda</taxon>
        <taxon>Chelicerata</taxon>
        <taxon>Arachnida</taxon>
        <taxon>Araneae</taxon>
        <taxon>Araneomorphae</taxon>
        <taxon>Entelegynae</taxon>
        <taxon>Eresoidea</taxon>
        <taxon>Eresidae</taxon>
        <taxon>Stegodyphus</taxon>
    </lineage>
</organism>
<dbReference type="Proteomes" id="UP000054359">
    <property type="component" value="Unassembled WGS sequence"/>
</dbReference>
<evidence type="ECO:0000313" key="2">
    <source>
        <dbReference type="Proteomes" id="UP000054359"/>
    </source>
</evidence>
<gene>
    <name evidence="1" type="ORF">X975_01979</name>
</gene>